<keyword evidence="3" id="KW-1185">Reference proteome</keyword>
<gene>
    <name evidence="2" type="ORF">GCM10025789_17620</name>
</gene>
<dbReference type="EMBL" id="BAABLV010000027">
    <property type="protein sequence ID" value="GAA4899804.1"/>
    <property type="molecule type" value="Genomic_DNA"/>
</dbReference>
<evidence type="ECO:0000259" key="1">
    <source>
        <dbReference type="PROSITE" id="PS51186"/>
    </source>
</evidence>
<dbReference type="Pfam" id="PF13302">
    <property type="entry name" value="Acetyltransf_3"/>
    <property type="match status" value="1"/>
</dbReference>
<dbReference type="Proteomes" id="UP001501521">
    <property type="component" value="Unassembled WGS sequence"/>
</dbReference>
<dbReference type="PROSITE" id="PS51186">
    <property type="entry name" value="GNAT"/>
    <property type="match status" value="1"/>
</dbReference>
<comment type="caution">
    <text evidence="2">The sequence shown here is derived from an EMBL/GenBank/DDBJ whole genome shotgun (WGS) entry which is preliminary data.</text>
</comment>
<evidence type="ECO:0000313" key="2">
    <source>
        <dbReference type="EMBL" id="GAA4899804.1"/>
    </source>
</evidence>
<dbReference type="RefSeq" id="WP_345581979.1">
    <property type="nucleotide sequence ID" value="NZ_BAABLV010000027.1"/>
</dbReference>
<sequence>MAWSDILPFMGVAIRCGDLSLTAMTPDDIPGLLAAAGRGIVPDGSGYPFITDWALLPRAEREASSTQFYFSSWAAASPERLELMMVVREGDTIMGAQDLRVADFAVRRTGFTGSWLARDFHGRGIGTRMRQLVCAFAFDELGALEMRTEAYADNPASNRVSQKTGYVEFDRARVNRLGEPAVEVRYRLTADQLTRPAEPITFDGGPALRRYLGVTGGQSAMSRS</sequence>
<dbReference type="InterPro" id="IPR000182">
    <property type="entry name" value="GNAT_dom"/>
</dbReference>
<accession>A0ABP9FK59</accession>
<dbReference type="InterPro" id="IPR051908">
    <property type="entry name" value="Ribosomal_N-acetyltransferase"/>
</dbReference>
<protein>
    <recommendedName>
        <fullName evidence="1">N-acetyltransferase domain-containing protein</fullName>
    </recommendedName>
</protein>
<feature type="domain" description="N-acetyltransferase" evidence="1">
    <location>
        <begin position="44"/>
        <end position="191"/>
    </location>
</feature>
<reference evidence="3" key="1">
    <citation type="journal article" date="2019" name="Int. J. Syst. Evol. Microbiol.">
        <title>The Global Catalogue of Microorganisms (GCM) 10K type strain sequencing project: providing services to taxonomists for standard genome sequencing and annotation.</title>
        <authorList>
            <consortium name="The Broad Institute Genomics Platform"/>
            <consortium name="The Broad Institute Genome Sequencing Center for Infectious Disease"/>
            <person name="Wu L."/>
            <person name="Ma J."/>
        </authorList>
    </citation>
    <scope>NUCLEOTIDE SEQUENCE [LARGE SCALE GENOMIC DNA]</scope>
    <source>
        <strain evidence="3">JCM 19125</strain>
    </source>
</reference>
<dbReference type="InterPro" id="IPR016181">
    <property type="entry name" value="Acyl_CoA_acyltransferase"/>
</dbReference>
<dbReference type="SUPFAM" id="SSF55729">
    <property type="entry name" value="Acyl-CoA N-acyltransferases (Nat)"/>
    <property type="match status" value="1"/>
</dbReference>
<dbReference type="PANTHER" id="PTHR43441">
    <property type="entry name" value="RIBOSOMAL-PROTEIN-SERINE ACETYLTRANSFERASE"/>
    <property type="match status" value="1"/>
</dbReference>
<evidence type="ECO:0000313" key="3">
    <source>
        <dbReference type="Proteomes" id="UP001501521"/>
    </source>
</evidence>
<dbReference type="Gene3D" id="3.40.630.30">
    <property type="match status" value="1"/>
</dbReference>
<organism evidence="2 3">
    <name type="scientific">Tessaracoccus lubricantis</name>
    <dbReference type="NCBI Taxonomy" id="545543"/>
    <lineage>
        <taxon>Bacteria</taxon>
        <taxon>Bacillati</taxon>
        <taxon>Actinomycetota</taxon>
        <taxon>Actinomycetes</taxon>
        <taxon>Propionibacteriales</taxon>
        <taxon>Propionibacteriaceae</taxon>
        <taxon>Tessaracoccus</taxon>
    </lineage>
</organism>
<name>A0ABP9FK59_9ACTN</name>
<dbReference type="PANTHER" id="PTHR43441:SF11">
    <property type="entry name" value="RIBOSOMAL-PROTEIN-SERINE ACETYLTRANSFERASE"/>
    <property type="match status" value="1"/>
</dbReference>
<proteinExistence type="predicted"/>